<dbReference type="PANTHER" id="PTHR39961">
    <property type="entry name" value="HYPOTHETICAL CYTOSOLIC PROTEIN"/>
    <property type="match status" value="1"/>
</dbReference>
<comment type="caution">
    <text evidence="1">The sequence shown here is derived from an EMBL/GenBank/DDBJ whole genome shotgun (WGS) entry which is preliminary data.</text>
</comment>
<protein>
    <recommendedName>
        <fullName evidence="3">DUF458 domain-containing protein</fullName>
    </recommendedName>
</protein>
<keyword evidence="2" id="KW-1185">Reference proteome</keyword>
<name>A0A368VSD0_9BACL</name>
<evidence type="ECO:0000313" key="1">
    <source>
        <dbReference type="EMBL" id="RCW42353.1"/>
    </source>
</evidence>
<dbReference type="EMBL" id="QPJD01000017">
    <property type="protein sequence ID" value="RCW42353.1"/>
    <property type="molecule type" value="Genomic_DNA"/>
</dbReference>
<sequence length="157" mass="18093">MKFVSPTQGVLSLEDVVQQLKLFVEQSPESQYKIVIGTDSHTTRQYTMMVSALIIHRTGRGARFFYRKSKIRPLFDLRQRIYRETELSLELVDLLNRMGLSDLTVKWPLEIHIDIGQQGDTKVLIHEIKGWVTSVGYEARIKPYSYGASAVADRFTE</sequence>
<dbReference type="AlphaFoldDB" id="A0A368VSD0"/>
<proteinExistence type="predicted"/>
<evidence type="ECO:0008006" key="3">
    <source>
        <dbReference type="Google" id="ProtNLM"/>
    </source>
</evidence>
<reference evidence="1 2" key="1">
    <citation type="submission" date="2018-07" db="EMBL/GenBank/DDBJ databases">
        <title>Genomic Encyclopedia of Type Strains, Phase III (KMG-III): the genomes of soil and plant-associated and newly described type strains.</title>
        <authorList>
            <person name="Whitman W."/>
        </authorList>
    </citation>
    <scope>NUCLEOTIDE SEQUENCE [LARGE SCALE GENOMIC DNA]</scope>
    <source>
        <strain evidence="1 2">CECT 7506</strain>
    </source>
</reference>
<dbReference type="InterPro" id="IPR007405">
    <property type="entry name" value="Phage_KVP40_Orf299"/>
</dbReference>
<evidence type="ECO:0000313" key="2">
    <source>
        <dbReference type="Proteomes" id="UP000252415"/>
    </source>
</evidence>
<dbReference type="OrthoDB" id="37369at2"/>
<dbReference type="Proteomes" id="UP000252415">
    <property type="component" value="Unassembled WGS sequence"/>
</dbReference>
<accession>A0A368VSD0</accession>
<organism evidence="1 2">
    <name type="scientific">Paenibacillus prosopidis</name>
    <dbReference type="NCBI Taxonomy" id="630520"/>
    <lineage>
        <taxon>Bacteria</taxon>
        <taxon>Bacillati</taxon>
        <taxon>Bacillota</taxon>
        <taxon>Bacilli</taxon>
        <taxon>Bacillales</taxon>
        <taxon>Paenibacillaceae</taxon>
        <taxon>Paenibacillus</taxon>
    </lineage>
</organism>
<gene>
    <name evidence="1" type="ORF">DFP97_11777</name>
</gene>
<dbReference type="PANTHER" id="PTHR39961:SF1">
    <property type="entry name" value="DUF458 DOMAIN-CONTAINING PROTEIN"/>
    <property type="match status" value="1"/>
</dbReference>
<dbReference type="Pfam" id="PF04308">
    <property type="entry name" value="RNaseH_like"/>
    <property type="match status" value="1"/>
</dbReference>
<dbReference type="RefSeq" id="WP_114382913.1">
    <property type="nucleotide sequence ID" value="NZ_QPJD01000017.1"/>
</dbReference>